<keyword evidence="8 10" id="KW-0472">Membrane</keyword>
<evidence type="ECO:0000256" key="6">
    <source>
        <dbReference type="ARBA" id="ARBA00022840"/>
    </source>
</evidence>
<evidence type="ECO:0000256" key="1">
    <source>
        <dbReference type="ARBA" id="ARBA00004651"/>
    </source>
</evidence>
<dbReference type="InterPro" id="IPR027417">
    <property type="entry name" value="P-loop_NTPase"/>
</dbReference>
<feature type="domain" description="ABC transmembrane type-1" evidence="12">
    <location>
        <begin position="84"/>
        <end position="368"/>
    </location>
</feature>
<evidence type="ECO:0000256" key="8">
    <source>
        <dbReference type="ARBA" id="ARBA00023136"/>
    </source>
</evidence>
<dbReference type="EMBL" id="RHLK01000014">
    <property type="protein sequence ID" value="MVP01635.1"/>
    <property type="molecule type" value="Genomic_DNA"/>
</dbReference>
<evidence type="ECO:0000259" key="12">
    <source>
        <dbReference type="PROSITE" id="PS50929"/>
    </source>
</evidence>
<dbReference type="CDD" id="cd18547">
    <property type="entry name" value="ABC_6TM_Tm288_like"/>
    <property type="match status" value="1"/>
</dbReference>
<evidence type="ECO:0000256" key="7">
    <source>
        <dbReference type="ARBA" id="ARBA00022989"/>
    </source>
</evidence>
<sequence>MSGSKENSVRGPVNSSAGHPGSSDHPENPGASNTPGSPPGSAGRPGLGHGGMRGKGPVVKPKNFKAALLRLWAYFGQERKLLTLIMLFILAGSGLTLVGPYLIGSAVDAMSGSGGKVDFDLLEILVIVLAAAYAADAVLTFLQGWLMAGVSQRIVMRLRGALFDKLQKLPVSYFDTRPHGEVMSRLSNDIDNVSSTISQSTTQLMSGVITIIGSLVMMLVLSPVLTLASLITVPILYVLTRTITKKTSVLFRQQQVELGKLNGHIEETISGLQVVKAFNHEEKAIAEFEEVNEKLREVGLKAQIRSGFLMPLLNVINNIGFVAVALVGGLLAVRGEIGVGVIASFLSYSRQFVRPLNDLANIFNILQSGVAGAERVFEVLDEREEQADQAGAVELNNSKGHVVFENVSFGYRPDVPILRNISFDSAPGSSTALVGPTGAGKTTIVNLLTRFYDVTGGRILIDGRDIREYTRDSLRRTFGIVLQDTYLFSGTIKENIKYGRPGASDAEVEAAAAMANADVFINRLPAKYETMLAENGGNLSQGQRQLLAITRAILAKPSILILDEATSSIDTRTELHIQDALLKLMDGRTSFVIAHRLNTIRDADTIMVIDKGQIVEKGAHEPLIQEQGTYYRMFYNQFKNVDMAAE</sequence>
<dbReference type="SUPFAM" id="SSF90123">
    <property type="entry name" value="ABC transporter transmembrane region"/>
    <property type="match status" value="1"/>
</dbReference>
<keyword evidence="4 10" id="KW-0812">Transmembrane</keyword>
<dbReference type="GO" id="GO:0005524">
    <property type="term" value="F:ATP binding"/>
    <property type="evidence" value="ECO:0007669"/>
    <property type="project" value="UniProtKB-KW"/>
</dbReference>
<dbReference type="Gene3D" id="3.40.50.300">
    <property type="entry name" value="P-loop containing nucleotide triphosphate hydrolases"/>
    <property type="match status" value="1"/>
</dbReference>
<evidence type="ECO:0000259" key="11">
    <source>
        <dbReference type="PROSITE" id="PS50893"/>
    </source>
</evidence>
<evidence type="ECO:0000256" key="3">
    <source>
        <dbReference type="ARBA" id="ARBA00022475"/>
    </source>
</evidence>
<evidence type="ECO:0000256" key="9">
    <source>
        <dbReference type="SAM" id="MobiDB-lite"/>
    </source>
</evidence>
<evidence type="ECO:0000256" key="10">
    <source>
        <dbReference type="SAM" id="Phobius"/>
    </source>
</evidence>
<organism evidence="13 14">
    <name type="scientific">Paenibacillus lutrae</name>
    <dbReference type="NCBI Taxonomy" id="2078573"/>
    <lineage>
        <taxon>Bacteria</taxon>
        <taxon>Bacillati</taxon>
        <taxon>Bacillota</taxon>
        <taxon>Bacilli</taxon>
        <taxon>Bacillales</taxon>
        <taxon>Paenibacillaceae</taxon>
        <taxon>Paenibacillus</taxon>
    </lineage>
</organism>
<dbReference type="Proteomes" id="UP000490800">
    <property type="component" value="Unassembled WGS sequence"/>
</dbReference>
<gene>
    <name evidence="13" type="ORF">EDM21_19255</name>
</gene>
<dbReference type="Pfam" id="PF00664">
    <property type="entry name" value="ABC_membrane"/>
    <property type="match status" value="1"/>
</dbReference>
<dbReference type="InterPro" id="IPR003439">
    <property type="entry name" value="ABC_transporter-like_ATP-bd"/>
</dbReference>
<feature type="transmembrane region" description="Helical" evidence="10">
    <location>
        <begin position="81"/>
        <end position="104"/>
    </location>
</feature>
<keyword evidence="5" id="KW-0547">Nucleotide-binding</keyword>
<dbReference type="InterPro" id="IPR011527">
    <property type="entry name" value="ABC1_TM_dom"/>
</dbReference>
<keyword evidence="7 10" id="KW-1133">Transmembrane helix</keyword>
<dbReference type="Pfam" id="PF00005">
    <property type="entry name" value="ABC_tran"/>
    <property type="match status" value="1"/>
</dbReference>
<accession>A0A7X3FL49</accession>
<dbReference type="InterPro" id="IPR036640">
    <property type="entry name" value="ABC1_TM_sf"/>
</dbReference>
<feature type="compositionally biased region" description="Gly residues" evidence="9">
    <location>
        <begin position="43"/>
        <end position="54"/>
    </location>
</feature>
<evidence type="ECO:0000256" key="5">
    <source>
        <dbReference type="ARBA" id="ARBA00022741"/>
    </source>
</evidence>
<keyword evidence="6 13" id="KW-0067">ATP-binding</keyword>
<dbReference type="Gene3D" id="1.20.1560.10">
    <property type="entry name" value="ABC transporter type 1, transmembrane domain"/>
    <property type="match status" value="1"/>
</dbReference>
<feature type="region of interest" description="Disordered" evidence="9">
    <location>
        <begin position="1"/>
        <end position="57"/>
    </location>
</feature>
<dbReference type="InterPro" id="IPR039421">
    <property type="entry name" value="Type_1_exporter"/>
</dbReference>
<feature type="transmembrane region" description="Helical" evidence="10">
    <location>
        <begin position="124"/>
        <end position="148"/>
    </location>
</feature>
<dbReference type="PANTHER" id="PTHR43394">
    <property type="entry name" value="ATP-DEPENDENT PERMEASE MDL1, MITOCHONDRIAL"/>
    <property type="match status" value="1"/>
</dbReference>
<name>A0A7X3FL49_9BACL</name>
<evidence type="ECO:0000313" key="14">
    <source>
        <dbReference type="Proteomes" id="UP000490800"/>
    </source>
</evidence>
<keyword evidence="2" id="KW-0813">Transport</keyword>
<evidence type="ECO:0000256" key="2">
    <source>
        <dbReference type="ARBA" id="ARBA00022448"/>
    </source>
</evidence>
<evidence type="ECO:0000313" key="13">
    <source>
        <dbReference type="EMBL" id="MVP01635.1"/>
    </source>
</evidence>
<dbReference type="GO" id="GO:0015421">
    <property type="term" value="F:ABC-type oligopeptide transporter activity"/>
    <property type="evidence" value="ECO:0007669"/>
    <property type="project" value="TreeGrafter"/>
</dbReference>
<evidence type="ECO:0000256" key="4">
    <source>
        <dbReference type="ARBA" id="ARBA00022692"/>
    </source>
</evidence>
<dbReference type="OrthoDB" id="9770415at2"/>
<dbReference type="GO" id="GO:0016887">
    <property type="term" value="F:ATP hydrolysis activity"/>
    <property type="evidence" value="ECO:0007669"/>
    <property type="project" value="InterPro"/>
</dbReference>
<dbReference type="PROSITE" id="PS50929">
    <property type="entry name" value="ABC_TM1F"/>
    <property type="match status" value="1"/>
</dbReference>
<proteinExistence type="predicted"/>
<dbReference type="PROSITE" id="PS50893">
    <property type="entry name" value="ABC_TRANSPORTER_2"/>
    <property type="match status" value="1"/>
</dbReference>
<dbReference type="FunFam" id="3.40.50.300:FF:000287">
    <property type="entry name" value="Multidrug ABC transporter ATP-binding protein"/>
    <property type="match status" value="1"/>
</dbReference>
<feature type="transmembrane region" description="Helical" evidence="10">
    <location>
        <begin position="208"/>
        <end position="239"/>
    </location>
</feature>
<dbReference type="PANTHER" id="PTHR43394:SF1">
    <property type="entry name" value="ATP-BINDING CASSETTE SUB-FAMILY B MEMBER 10, MITOCHONDRIAL"/>
    <property type="match status" value="1"/>
</dbReference>
<dbReference type="InterPro" id="IPR003593">
    <property type="entry name" value="AAA+_ATPase"/>
</dbReference>
<dbReference type="SUPFAM" id="SSF52540">
    <property type="entry name" value="P-loop containing nucleoside triphosphate hydrolases"/>
    <property type="match status" value="1"/>
</dbReference>
<keyword evidence="3" id="KW-1003">Cell membrane</keyword>
<dbReference type="FunFam" id="1.20.1560.10:FF:000011">
    <property type="entry name" value="Multidrug ABC transporter ATP-binding protein"/>
    <property type="match status" value="1"/>
</dbReference>
<protein>
    <submittedName>
        <fullName evidence="13">ATP-binding cassette domain-containing protein</fullName>
    </submittedName>
</protein>
<dbReference type="AlphaFoldDB" id="A0A7X3FL49"/>
<dbReference type="CDD" id="cd03254">
    <property type="entry name" value="ABCC_Glucan_exporter_like"/>
    <property type="match status" value="1"/>
</dbReference>
<reference evidence="13 14" key="1">
    <citation type="journal article" date="2019" name="Microorganisms">
        <title>Paenibacillus lutrae sp. nov., A Chitinolytic Species Isolated from A River Otter in Castril Natural Park, Granada, Spain.</title>
        <authorList>
            <person name="Rodriguez M."/>
            <person name="Reina J.C."/>
            <person name="Bejar V."/>
            <person name="Llamas I."/>
        </authorList>
    </citation>
    <scope>NUCLEOTIDE SEQUENCE [LARGE SCALE GENOMIC DNA]</scope>
    <source>
        <strain evidence="13 14">N10</strain>
    </source>
</reference>
<feature type="domain" description="ABC transporter" evidence="11">
    <location>
        <begin position="402"/>
        <end position="636"/>
    </location>
</feature>
<comment type="subcellular location">
    <subcellularLocation>
        <location evidence="1">Cell membrane</location>
        <topology evidence="1">Multi-pass membrane protein</topology>
    </subcellularLocation>
</comment>
<dbReference type="GO" id="GO:0005886">
    <property type="term" value="C:plasma membrane"/>
    <property type="evidence" value="ECO:0007669"/>
    <property type="project" value="UniProtKB-SubCell"/>
</dbReference>
<comment type="caution">
    <text evidence="13">The sequence shown here is derived from an EMBL/GenBank/DDBJ whole genome shotgun (WGS) entry which is preliminary data.</text>
</comment>
<keyword evidence="14" id="KW-1185">Reference proteome</keyword>
<dbReference type="SMART" id="SM00382">
    <property type="entry name" value="AAA"/>
    <property type="match status" value="1"/>
</dbReference>